<feature type="domain" description="Gingipain" evidence="1">
    <location>
        <begin position="405"/>
        <end position="772"/>
    </location>
</feature>
<organism evidence="2 3">
    <name type="scientific">Marivirga lumbricoides</name>
    <dbReference type="NCBI Taxonomy" id="1046115"/>
    <lineage>
        <taxon>Bacteria</taxon>
        <taxon>Pseudomonadati</taxon>
        <taxon>Bacteroidota</taxon>
        <taxon>Cytophagia</taxon>
        <taxon>Cytophagales</taxon>
        <taxon>Marivirgaceae</taxon>
        <taxon>Marivirga</taxon>
    </lineage>
</organism>
<evidence type="ECO:0000259" key="1">
    <source>
        <dbReference type="Pfam" id="PF01364"/>
    </source>
</evidence>
<proteinExistence type="predicted"/>
<dbReference type="Gene3D" id="2.60.40.10">
    <property type="entry name" value="Immunoglobulins"/>
    <property type="match status" value="1"/>
</dbReference>
<dbReference type="Gene3D" id="2.60.40.4070">
    <property type="match status" value="1"/>
</dbReference>
<dbReference type="Pfam" id="PF01364">
    <property type="entry name" value="Peptidase_C25"/>
    <property type="match status" value="1"/>
</dbReference>
<dbReference type="GO" id="GO:0006508">
    <property type="term" value="P:proteolysis"/>
    <property type="evidence" value="ECO:0007669"/>
    <property type="project" value="InterPro"/>
</dbReference>
<dbReference type="Proteomes" id="UP000240608">
    <property type="component" value="Unassembled WGS sequence"/>
</dbReference>
<dbReference type="EMBL" id="PYVU01000077">
    <property type="protein sequence ID" value="PTB95921.1"/>
    <property type="molecule type" value="Genomic_DNA"/>
</dbReference>
<dbReference type="InterPro" id="IPR001769">
    <property type="entry name" value="Gingipain"/>
</dbReference>
<dbReference type="SUPFAM" id="SSF52129">
    <property type="entry name" value="Caspase-like"/>
    <property type="match status" value="1"/>
</dbReference>
<name>A0A2T4DQ23_9BACT</name>
<dbReference type="InterPro" id="IPR013783">
    <property type="entry name" value="Ig-like_fold"/>
</dbReference>
<dbReference type="GO" id="GO:0008234">
    <property type="term" value="F:cysteine-type peptidase activity"/>
    <property type="evidence" value="ECO:0007669"/>
    <property type="project" value="InterPro"/>
</dbReference>
<dbReference type="InterPro" id="IPR029030">
    <property type="entry name" value="Caspase-like_dom_sf"/>
</dbReference>
<sequence>MRKNKLFFIIGFLFPFLLPFSGFSQYGAEWINYNQQYYKIPIVREGAYQLDYNTLLQAGLPLSAIDARTIRIYHRGNEIAIRVTGQADGRLNQGDLIQFLAKANDGNSDTPLYVTPEDQPHTYYNLFTDTTAYFLTWRLDGVQGKRMVEENIINNINNLSTETSYVRLNRNLYVNSSSTGQSYSPQNEVYKSAFDTGEGWSGTEFTAATNFTITSLIKQNRSDSPPQFSILVQGRNARDHQAEIFVGSSAGSLRSVGVMNFSGYGFETLSTALDWSDVNTNGSIVVRVVPQGASPDRMSVSYIDVNYSKTFDMTDEPSTRLRLQPNNGNASFVRFQNINSSAQIYRINNFDDPVLLRANKVGGELYTVIENTFNGADLYFQNQNFVTPTIKRVNFRNFNSINPDYVIISHKDLRSAAGDYDDPVKAYASYRASQQGGAYDTLSVNVGQLYNQFNYGETSPMALYRFTRFLAENKKTEFIFLIGKGLNWFHNYYRQSTTSATLYKEYVPVAGNPGSDNLYSFGIKASNEVAIAFGRLNAHSSQNVATYLDKIKEMEASPLDNLRRKKFLHLSGGLSAFEVNRFKNNIQEFSNYAESPFIGGDAINITKETTQVVELINVADEVNDGLAMITFFGHSSTGATDIDIGFVSNDVFGYKNKGKYPFILINGCNAGSFYRQRTAEITFGEDWVNTPDKGAIGVFAHSALGFTNELKRYSDIFYATAFGDSSFIDQPLGKIQQVVIANYLDLFGSEPAEIFIAQAQQVNLMGDPAYRLFPTQKPDLAVTNEDLSVVSLDGEPINAISPEFGINAIIRNYGITPTDSIGISVTRTLPNNQVIVQETQYFPSIYYQDTVQIKIFNEDIESFGQNIFEIKVDAADSIDEISESNNIATISYFISIGTTLNLYPYNFSFTDEQNVQLTAQSTDLFSDNRDFLFELDTSRNFQSPFLQQQTINAKVIAKWTASLLNTEGQTYFWRTKFANPVGDEPDEWTTSSFTYTSSAQQGWIQNTSSQFQLNEVVGLNIGNGSWSFEENPFTLEVSNPADFSLGRLSIQIKGTEFATFGFFVDECDVNSLNLVAFDKSSGAPYRILANGDFDVLDPLSCGRSPQVINQIFNTQLNQPGTYFKKYFDELPEGDFVLLSSYDSVAWNILMANNRPELLNLGASAAVIDNLQNGEPYILLGKKGYGAGNGIEVIANGASPDPKNMQVITLNEVVNARYESGTVFSSQVGPVKQWGSLDADFGDVSANDEVRVDVFGIDTLSNQTLIFSDATLPLDLSAVEAKLYPYLRLRATIADPVDLSAAKLLQWQLKFNEVPEGVVLPEKNFEEARKAVNEGESYQLNFRFVNVTPNDFTDSIVHQTQLFNQNSRTFFNQYDTIPPLEAFAEDDFSFNINSRGKVGKNNITTIVNPGSRFAESLSVNNIVNYPEVLDVKKDSLPPFLEVTFDGINILDGDIVSPTPVIRLELKDENVLIPKQDTTGIEIELQQLCEGCVSRRIAFSNPRVEWSPATSDKPFSVQYQPDALSDGLYQLRVKGTDASDNATGNDEPYKIKFEVINASTITNFYPYPNPFSTQTRFVFTLTGAELPDEIKIQILTVTGRVVREILQDEIGPIHIGNNITSYAWDGRDEFGDLLANGVYLYRVLVRMNGAFMEQRATSADKAFTKGYGKLYILR</sequence>
<dbReference type="CDD" id="cd02258">
    <property type="entry name" value="Peptidase_C25_N"/>
    <property type="match status" value="1"/>
</dbReference>
<reference evidence="2 3" key="1">
    <citation type="submission" date="2018-03" db="EMBL/GenBank/DDBJ databases">
        <title>Cross-interface Injection: A General Nanoliter Liquid Handling Method Applied to Single Cells Genome Amplification Automated Nanoliter Liquid Handling Applied to Single Cell Multiple Displacement Amplification.</title>
        <authorList>
            <person name="Yun J."/>
            <person name="Xu P."/>
            <person name="Xu J."/>
            <person name="Dai X."/>
            <person name="Wang Y."/>
            <person name="Zheng X."/>
            <person name="Cao C."/>
            <person name="Yi Q."/>
            <person name="Zhu Y."/>
            <person name="Wang L."/>
            <person name="Dong Z."/>
            <person name="Huang Y."/>
            <person name="Huang L."/>
            <person name="Du W."/>
        </authorList>
    </citation>
    <scope>NUCLEOTIDE SEQUENCE [LARGE SCALE GENOMIC DNA]</scope>
    <source>
        <strain evidence="2 3">Z-D1-2</strain>
    </source>
</reference>
<accession>A0A2T4DQ23</accession>
<gene>
    <name evidence="2" type="ORF">C9994_09650</name>
</gene>
<evidence type="ECO:0000313" key="2">
    <source>
        <dbReference type="EMBL" id="PTB95921.1"/>
    </source>
</evidence>
<protein>
    <recommendedName>
        <fullName evidence="1">Gingipain domain-containing protein</fullName>
    </recommendedName>
</protein>
<evidence type="ECO:0000313" key="3">
    <source>
        <dbReference type="Proteomes" id="UP000240608"/>
    </source>
</evidence>
<comment type="caution">
    <text evidence="2">The sequence shown here is derived from an EMBL/GenBank/DDBJ whole genome shotgun (WGS) entry which is preliminary data.</text>
</comment>
<dbReference type="Gene3D" id="3.40.50.1460">
    <property type="match status" value="1"/>
</dbReference>